<evidence type="ECO:0000259" key="1">
    <source>
        <dbReference type="Pfam" id="PF13173"/>
    </source>
</evidence>
<dbReference type="InterPro" id="IPR027417">
    <property type="entry name" value="P-loop_NTPase"/>
</dbReference>
<gene>
    <name evidence="3" type="ORF">NX779_03275</name>
</gene>
<dbReference type="GO" id="GO:0005524">
    <property type="term" value="F:ATP binding"/>
    <property type="evidence" value="ECO:0007669"/>
    <property type="project" value="UniProtKB-KW"/>
</dbReference>
<dbReference type="InterPro" id="IPR025420">
    <property type="entry name" value="DUF4143"/>
</dbReference>
<dbReference type="PANTHER" id="PTHR33295:SF18">
    <property type="entry name" value="AAA+ ATPASE DOMAIN-CONTAINING PROTEIN"/>
    <property type="match status" value="1"/>
</dbReference>
<dbReference type="Pfam" id="PF13173">
    <property type="entry name" value="AAA_14"/>
    <property type="match status" value="1"/>
</dbReference>
<organism evidence="3 4">
    <name type="scientific">Mycoplasma cottewii</name>
    <dbReference type="NCBI Taxonomy" id="51364"/>
    <lineage>
        <taxon>Bacteria</taxon>
        <taxon>Bacillati</taxon>
        <taxon>Mycoplasmatota</taxon>
        <taxon>Mollicutes</taxon>
        <taxon>Mycoplasmataceae</taxon>
        <taxon>Mycoplasma</taxon>
    </lineage>
</organism>
<name>A0ABY5U0Q2_9MOLU</name>
<sequence>MDIKRDFYLNKLISKMHNKRIKVITGIRRCGKSYLLFNTFYNYLKSNQVREDQIISISFENIKNKKYTNPITLYEYISSQIVDENTKYYILIDEIQMCEEIDNPYVENSSYKITFVDTLLSFYNKENIDVYVTGSNSKMLSTDVLTQFRDRADEIYISPLSYDEIIPLYENKYLALEEYMIYGGLPYVYSLKTHQEKSKYLKDLFKATYIKDIIERNKIMNDSHVLDSLLDFISSVIGSLTNPTRLTNMLISNKKINISHSTVFKYLNYFEESFLISSCKRYDIKGQRAIDSPLKYYFSDIGLRNARLNFRDDDKGFIQENIIYNELIKRGYEVNVGVVNYEYNENNVRKRSQLEVDFVVNIAHQRYYIQSALNIGTAEKREQEISSLKRINDSFKKIVIVYEDIIPRHDENGILYIGLKQFLLEKDVLKLI</sequence>
<keyword evidence="3" id="KW-0547">Nucleotide-binding</keyword>
<feature type="domain" description="AAA" evidence="1">
    <location>
        <begin position="19"/>
        <end position="165"/>
    </location>
</feature>
<dbReference type="PANTHER" id="PTHR33295">
    <property type="entry name" value="ATPASE"/>
    <property type="match status" value="1"/>
</dbReference>
<dbReference type="InterPro" id="IPR041682">
    <property type="entry name" value="AAA_14"/>
</dbReference>
<dbReference type="SUPFAM" id="SSF52540">
    <property type="entry name" value="P-loop containing nucleoside triphosphate hydrolases"/>
    <property type="match status" value="1"/>
</dbReference>
<evidence type="ECO:0000313" key="4">
    <source>
        <dbReference type="Proteomes" id="UP001059819"/>
    </source>
</evidence>
<keyword evidence="4" id="KW-1185">Reference proteome</keyword>
<feature type="domain" description="DUF4143" evidence="2">
    <location>
        <begin position="211"/>
        <end position="369"/>
    </location>
</feature>
<evidence type="ECO:0000313" key="3">
    <source>
        <dbReference type="EMBL" id="UWD35441.1"/>
    </source>
</evidence>
<dbReference type="Proteomes" id="UP001059819">
    <property type="component" value="Chromosome"/>
</dbReference>
<accession>A0ABY5U0Q2</accession>
<dbReference type="Gene3D" id="3.40.50.300">
    <property type="entry name" value="P-loop containing nucleotide triphosphate hydrolases"/>
    <property type="match status" value="1"/>
</dbReference>
<proteinExistence type="predicted"/>
<dbReference type="Pfam" id="PF13635">
    <property type="entry name" value="DUF4143"/>
    <property type="match status" value="1"/>
</dbReference>
<keyword evidence="3" id="KW-0067">ATP-binding</keyword>
<dbReference type="EMBL" id="CP103424">
    <property type="protein sequence ID" value="UWD35441.1"/>
    <property type="molecule type" value="Genomic_DNA"/>
</dbReference>
<reference evidence="3" key="1">
    <citation type="submission" date="2022-08" db="EMBL/GenBank/DDBJ databases">
        <title>Complete genome sequence of Mycoplasma cottewii type strain VIS.</title>
        <authorList>
            <person name="Spergser J."/>
        </authorList>
    </citation>
    <scope>NUCLEOTIDE SEQUENCE</scope>
    <source>
        <strain evidence="3">VIS</strain>
    </source>
</reference>
<evidence type="ECO:0000259" key="2">
    <source>
        <dbReference type="Pfam" id="PF13635"/>
    </source>
</evidence>
<protein>
    <submittedName>
        <fullName evidence="3">ATP-binding protein</fullName>
    </submittedName>
</protein>